<feature type="chain" id="PRO_5035594903" evidence="1">
    <location>
        <begin position="25"/>
        <end position="76"/>
    </location>
</feature>
<proteinExistence type="predicted"/>
<sequence length="76" mass="8676">MKSSAVGFVFLLLITVFLIRMASSAIQQDCKSQCSNCEGYKERFQFGENRVINGTERCVCLNYQPKVNLTDFNKEL</sequence>
<dbReference type="Proteomes" id="UP000783686">
    <property type="component" value="Unassembled WGS sequence"/>
</dbReference>
<gene>
    <name evidence="2" type="ORF">BOKJ2_LOCUS4356</name>
</gene>
<dbReference type="AlphaFoldDB" id="A0A811KCD4"/>
<protein>
    <submittedName>
        <fullName evidence="2">Uncharacterized protein</fullName>
    </submittedName>
</protein>
<reference evidence="2" key="1">
    <citation type="submission" date="2020-09" db="EMBL/GenBank/DDBJ databases">
        <authorList>
            <person name="Kikuchi T."/>
        </authorList>
    </citation>
    <scope>NUCLEOTIDE SEQUENCE</scope>
    <source>
        <strain evidence="2">SH1</strain>
    </source>
</reference>
<evidence type="ECO:0000256" key="1">
    <source>
        <dbReference type="SAM" id="SignalP"/>
    </source>
</evidence>
<evidence type="ECO:0000313" key="2">
    <source>
        <dbReference type="EMBL" id="CAD5212555.1"/>
    </source>
</evidence>
<keyword evidence="1" id="KW-0732">Signal</keyword>
<dbReference type="Proteomes" id="UP000614601">
    <property type="component" value="Unassembled WGS sequence"/>
</dbReference>
<accession>A0A811KCD4</accession>
<evidence type="ECO:0000313" key="3">
    <source>
        <dbReference type="Proteomes" id="UP000614601"/>
    </source>
</evidence>
<dbReference type="EMBL" id="CAJFDH010000002">
    <property type="protein sequence ID" value="CAD5212555.1"/>
    <property type="molecule type" value="Genomic_DNA"/>
</dbReference>
<organism evidence="2 3">
    <name type="scientific">Bursaphelenchus okinawaensis</name>
    <dbReference type="NCBI Taxonomy" id="465554"/>
    <lineage>
        <taxon>Eukaryota</taxon>
        <taxon>Metazoa</taxon>
        <taxon>Ecdysozoa</taxon>
        <taxon>Nematoda</taxon>
        <taxon>Chromadorea</taxon>
        <taxon>Rhabditida</taxon>
        <taxon>Tylenchina</taxon>
        <taxon>Tylenchomorpha</taxon>
        <taxon>Aphelenchoidea</taxon>
        <taxon>Aphelenchoididae</taxon>
        <taxon>Bursaphelenchus</taxon>
    </lineage>
</organism>
<name>A0A811KCD4_9BILA</name>
<keyword evidence="3" id="KW-1185">Reference proteome</keyword>
<feature type="signal peptide" evidence="1">
    <location>
        <begin position="1"/>
        <end position="24"/>
    </location>
</feature>
<comment type="caution">
    <text evidence="2">The sequence shown here is derived from an EMBL/GenBank/DDBJ whole genome shotgun (WGS) entry which is preliminary data.</text>
</comment>
<dbReference type="EMBL" id="CAJFCW020000002">
    <property type="protein sequence ID" value="CAG9096619.1"/>
    <property type="molecule type" value="Genomic_DNA"/>
</dbReference>